<name>A0A9W8Z4L3_9PLEO</name>
<gene>
    <name evidence="1" type="ORF">N0V91_009884</name>
</gene>
<dbReference type="EMBL" id="JAPEVA010000120">
    <property type="protein sequence ID" value="KAJ4398833.1"/>
    <property type="molecule type" value="Genomic_DNA"/>
</dbReference>
<evidence type="ECO:0000313" key="2">
    <source>
        <dbReference type="Proteomes" id="UP001140510"/>
    </source>
</evidence>
<protein>
    <submittedName>
        <fullName evidence="1">Uncharacterized protein</fullName>
    </submittedName>
</protein>
<proteinExistence type="predicted"/>
<sequence>MAKKKEASSEASATISTSRYTSPPVTLRVGADLESFYVPEFLLQSLNDLPRSGKTGRVVNLPDVDVDTGHIIVHFLHTAQYQTLPNSEEETAADHSKADFKKAIAAFIAAKKYGLATLRELAKDRVFKLAETINIIQAAHGIGKDTLAALQEDAGWLQDLVLRKAEQKFAESDELFSSASFYNGINSLELAKFLGQRVAELYRSRFRQMREQLDPFGVLIARDGVEEVVEDTSHEPGEAVVEDVPSASYGSEATKEGVSISQASDPWIQAGCATIETATQPEGESHANGKDIVNGFVAVAEPDAEAVYEAENGFGIAEHPPISDGPDACEPAPDTIPTSSEVDPSLSKKWLEAHYIAKTGPFQGIKSKKARLMLWKKLKTEAAARLVEEREEATAGKMNEEPKTVEMSAEDTADAMQAVLTENEREVNATDSPAIDPFAGLSKLQRKKLEKQMKEEAAAKEKQSKKCVTEEVAIGPDLIEPGQVSAVDMDVLDDDRCPFRSVHLAQNAQWKDCSKCQAYTRKIAIKLHAAGMPDIDELVAR</sequence>
<dbReference type="PANTHER" id="PTHR37538">
    <property type="entry name" value="BTB DOMAIN-CONTAINING PROTEIN"/>
    <property type="match status" value="1"/>
</dbReference>
<dbReference type="AlphaFoldDB" id="A0A9W8Z4L3"/>
<keyword evidence="2" id="KW-1185">Reference proteome</keyword>
<dbReference type="PANTHER" id="PTHR37538:SF1">
    <property type="entry name" value="BTB DOMAIN-CONTAINING PROTEIN"/>
    <property type="match status" value="1"/>
</dbReference>
<accession>A0A9W8Z4L3</accession>
<organism evidence="1 2">
    <name type="scientific">Didymella pomorum</name>
    <dbReference type="NCBI Taxonomy" id="749634"/>
    <lineage>
        <taxon>Eukaryota</taxon>
        <taxon>Fungi</taxon>
        <taxon>Dikarya</taxon>
        <taxon>Ascomycota</taxon>
        <taxon>Pezizomycotina</taxon>
        <taxon>Dothideomycetes</taxon>
        <taxon>Pleosporomycetidae</taxon>
        <taxon>Pleosporales</taxon>
        <taxon>Pleosporineae</taxon>
        <taxon>Didymellaceae</taxon>
        <taxon>Didymella</taxon>
    </lineage>
</organism>
<dbReference type="OrthoDB" id="3594103at2759"/>
<evidence type="ECO:0000313" key="1">
    <source>
        <dbReference type="EMBL" id="KAJ4398833.1"/>
    </source>
</evidence>
<comment type="caution">
    <text evidence="1">The sequence shown here is derived from an EMBL/GenBank/DDBJ whole genome shotgun (WGS) entry which is preliminary data.</text>
</comment>
<dbReference type="Proteomes" id="UP001140510">
    <property type="component" value="Unassembled WGS sequence"/>
</dbReference>
<reference evidence="1" key="1">
    <citation type="submission" date="2022-10" db="EMBL/GenBank/DDBJ databases">
        <title>Tapping the CABI collections for fungal endophytes: first genome assemblies for Collariella, Neodidymelliopsis, Ascochyta clinopodiicola, Didymella pomorum, Didymosphaeria variabile, Neocosmospora piperis and Neocucurbitaria cava.</title>
        <authorList>
            <person name="Hill R."/>
        </authorList>
    </citation>
    <scope>NUCLEOTIDE SEQUENCE</scope>
    <source>
        <strain evidence="1">IMI 355091</strain>
    </source>
</reference>